<dbReference type="Gene3D" id="1.20.5.4130">
    <property type="match status" value="1"/>
</dbReference>
<keyword evidence="3" id="KW-0677">Repeat</keyword>
<dbReference type="SUPFAM" id="SSF52058">
    <property type="entry name" value="L domain-like"/>
    <property type="match status" value="1"/>
</dbReference>
<feature type="domain" description="R13L1/DRL21-like LRR repeat region" evidence="10">
    <location>
        <begin position="702"/>
        <end position="823"/>
    </location>
</feature>
<dbReference type="InterPro" id="IPR032675">
    <property type="entry name" value="LRR_dom_sf"/>
</dbReference>
<reference evidence="11" key="1">
    <citation type="submission" date="2022-12" db="EMBL/GenBank/DDBJ databases">
        <title>Draft genome assemblies for two species of Escallonia (Escalloniales).</title>
        <authorList>
            <person name="Chanderbali A."/>
            <person name="Dervinis C."/>
            <person name="Anghel I."/>
            <person name="Soltis D."/>
            <person name="Soltis P."/>
            <person name="Zapata F."/>
        </authorList>
    </citation>
    <scope>NUCLEOTIDE SEQUENCE</scope>
    <source>
        <strain evidence="11">UCBG92.1500</strain>
        <tissue evidence="11">Leaf</tissue>
    </source>
</reference>
<comment type="similarity">
    <text evidence="1">Belongs to the disease resistance NB-LRR family.</text>
</comment>
<dbReference type="Pfam" id="PF25019">
    <property type="entry name" value="LRR_R13L1-DRL21"/>
    <property type="match status" value="1"/>
</dbReference>
<keyword evidence="4" id="KW-0547">Nucleotide-binding</keyword>
<dbReference type="InterPro" id="IPR058922">
    <property type="entry name" value="WHD_DRP"/>
</dbReference>
<dbReference type="Pfam" id="PF13855">
    <property type="entry name" value="LRR_8"/>
    <property type="match status" value="1"/>
</dbReference>
<dbReference type="Gene3D" id="3.40.50.300">
    <property type="entry name" value="P-loop containing nucleotide triphosphate hydrolases"/>
    <property type="match status" value="1"/>
</dbReference>
<dbReference type="EMBL" id="JAVXUO010001225">
    <property type="protein sequence ID" value="KAK2984495.1"/>
    <property type="molecule type" value="Genomic_DNA"/>
</dbReference>
<sequence>MTDALIGVVLTQLATVLDQQIRQQVKLVTGVDREIQTLISKLKAIQAVLTDAEKRQINEDSVKVWLDDLKNASYDIDDVLTDWATAVLQLQIDRSGDGAENTGKKKVTSFYFYLPCFCFSEVKLRRDIAIRIRKMTEDLNVIATNKDAYKFDLRTGGEEPERIRSTSFLNISEIRGREEDKDTLISKLLSSDEGLSVISVVGMGGIGKTTLAQLAYNCDEVTSHFDKIIWVCVSEPFEQVRVAKAIAEYLEGNAPNLAELQNVLLRISSLIANKRLLLVLDDVWTEDQSKWEPFLNALRSGASGSKILVTARNEKIAKKMRSAYTIRLGQLSRLDCWSLFSQFAFYERSKEECEQLEDIGRKIADKCKGLPLAAKTVGSLMGCKNAAQAWQDVLDSDIWEWEKDASGLLPSLLLSYYDLPPELKRCFLYCANFPKDYKIEADNLVKLWMAHGYLNSGASVEMEVTGRKHVKNLVLRSLFQEVEKDKDTDNIVRFKMHDIVHDFAQFLTKNECSIMEADRGTARRADTTIAPVRHLTIIRGEDVPFPASVGNSEKLHSFWVQSFFDCLPIVSVFDSAPPDLFCRLKYVKTLDLSRNRLRELPMEVGKLMNLRYLNLSHNLLLELPETVCDLCNLQTLKLVACDHLKRLPQGIGKLISLRHLEIDRTESLKVLPTGIKRLSSLRTLSKFVIGSGVDAGAAACNIGDLKVLNHLQGCLRIEGLGNVADSCEAEKTELKNKEHLSDLHLSFNPLAKADGTTEVVKALQLHPNLQFLQMKSYGGTLFPAWMISLTNLKKLRLLECQGCTSLPPLGKLPSLETLYIEHMQDLKCVTGEFLGIDIGNNDGGITSTNGRGRVSSSAISAFPKLKKLTVSYMRNWEEWDVTVTVGAAGEAAIRIMPCLRYLKLSHCSKLKMLPQPLLQMAPLNKLRIHSCTILQQRYQKGIGEDWIKISHIPKSRIS</sequence>
<evidence type="ECO:0000256" key="5">
    <source>
        <dbReference type="ARBA" id="ARBA00022821"/>
    </source>
</evidence>
<evidence type="ECO:0000256" key="6">
    <source>
        <dbReference type="ARBA" id="ARBA00022840"/>
    </source>
</evidence>
<keyword evidence="2" id="KW-0433">Leucine-rich repeat</keyword>
<evidence type="ECO:0000259" key="10">
    <source>
        <dbReference type="Pfam" id="PF25019"/>
    </source>
</evidence>
<keyword evidence="5" id="KW-0611">Plant defense</keyword>
<protein>
    <recommendedName>
        <fullName evidence="13">Disease resistance protein RGA3</fullName>
    </recommendedName>
</protein>
<dbReference type="PRINTS" id="PR00364">
    <property type="entry name" value="DISEASERSIST"/>
</dbReference>
<dbReference type="Pfam" id="PF18052">
    <property type="entry name" value="Rx_N"/>
    <property type="match status" value="1"/>
</dbReference>
<keyword evidence="12" id="KW-1185">Reference proteome</keyword>
<evidence type="ECO:0000313" key="12">
    <source>
        <dbReference type="Proteomes" id="UP001187471"/>
    </source>
</evidence>
<evidence type="ECO:0000259" key="9">
    <source>
        <dbReference type="Pfam" id="PF23559"/>
    </source>
</evidence>
<evidence type="ECO:0008006" key="13">
    <source>
        <dbReference type="Google" id="ProtNLM"/>
    </source>
</evidence>
<dbReference type="Gene3D" id="1.10.8.430">
    <property type="entry name" value="Helical domain of apoptotic protease-activating factors"/>
    <property type="match status" value="1"/>
</dbReference>
<dbReference type="GO" id="GO:0051607">
    <property type="term" value="P:defense response to virus"/>
    <property type="evidence" value="ECO:0007669"/>
    <property type="project" value="UniProtKB-ARBA"/>
</dbReference>
<evidence type="ECO:0000256" key="4">
    <source>
        <dbReference type="ARBA" id="ARBA00022741"/>
    </source>
</evidence>
<evidence type="ECO:0000256" key="1">
    <source>
        <dbReference type="ARBA" id="ARBA00008894"/>
    </source>
</evidence>
<dbReference type="InterPro" id="IPR056789">
    <property type="entry name" value="LRR_R13L1-DRL21"/>
</dbReference>
<keyword evidence="6" id="KW-0067">ATP-binding</keyword>
<dbReference type="InterPro" id="IPR036388">
    <property type="entry name" value="WH-like_DNA-bd_sf"/>
</dbReference>
<dbReference type="PANTHER" id="PTHR36766:SF45">
    <property type="entry name" value="NB-ARC DOMAIN-CONTAINING PROTEIN"/>
    <property type="match status" value="1"/>
</dbReference>
<comment type="caution">
    <text evidence="11">The sequence shown here is derived from an EMBL/GenBank/DDBJ whole genome shotgun (WGS) entry which is preliminary data.</text>
</comment>
<dbReference type="InterPro" id="IPR041118">
    <property type="entry name" value="Rx_N"/>
</dbReference>
<feature type="domain" description="NB-ARC" evidence="7">
    <location>
        <begin position="178"/>
        <end position="348"/>
    </location>
</feature>
<organism evidence="11 12">
    <name type="scientific">Escallonia rubra</name>
    <dbReference type="NCBI Taxonomy" id="112253"/>
    <lineage>
        <taxon>Eukaryota</taxon>
        <taxon>Viridiplantae</taxon>
        <taxon>Streptophyta</taxon>
        <taxon>Embryophyta</taxon>
        <taxon>Tracheophyta</taxon>
        <taxon>Spermatophyta</taxon>
        <taxon>Magnoliopsida</taxon>
        <taxon>eudicotyledons</taxon>
        <taxon>Gunneridae</taxon>
        <taxon>Pentapetalae</taxon>
        <taxon>asterids</taxon>
        <taxon>campanulids</taxon>
        <taxon>Escalloniales</taxon>
        <taxon>Escalloniaceae</taxon>
        <taxon>Escallonia</taxon>
    </lineage>
</organism>
<dbReference type="GO" id="GO:0043531">
    <property type="term" value="F:ADP binding"/>
    <property type="evidence" value="ECO:0007669"/>
    <property type="project" value="InterPro"/>
</dbReference>
<feature type="domain" description="Disease resistance N-terminal" evidence="8">
    <location>
        <begin position="7"/>
        <end position="101"/>
    </location>
</feature>
<gene>
    <name evidence="11" type="ORF">RJ640_014585</name>
</gene>
<dbReference type="Pfam" id="PF00931">
    <property type="entry name" value="NB-ARC"/>
    <property type="match status" value="1"/>
</dbReference>
<dbReference type="Proteomes" id="UP001187471">
    <property type="component" value="Unassembled WGS sequence"/>
</dbReference>
<dbReference type="GO" id="GO:0005524">
    <property type="term" value="F:ATP binding"/>
    <property type="evidence" value="ECO:0007669"/>
    <property type="project" value="UniProtKB-KW"/>
</dbReference>
<name>A0AA88UH18_9ASTE</name>
<evidence type="ECO:0000256" key="3">
    <source>
        <dbReference type="ARBA" id="ARBA00022737"/>
    </source>
</evidence>
<dbReference type="PROSITE" id="PS51450">
    <property type="entry name" value="LRR"/>
    <property type="match status" value="1"/>
</dbReference>
<dbReference type="FunFam" id="3.40.50.300:FF:001091">
    <property type="entry name" value="Probable disease resistance protein At1g61300"/>
    <property type="match status" value="1"/>
</dbReference>
<evidence type="ECO:0000256" key="2">
    <source>
        <dbReference type="ARBA" id="ARBA00022614"/>
    </source>
</evidence>
<evidence type="ECO:0000313" key="11">
    <source>
        <dbReference type="EMBL" id="KAK2984495.1"/>
    </source>
</evidence>
<dbReference type="InterPro" id="IPR042197">
    <property type="entry name" value="Apaf_helical"/>
</dbReference>
<dbReference type="InterPro" id="IPR038005">
    <property type="entry name" value="RX-like_CC"/>
</dbReference>
<dbReference type="InterPro" id="IPR001611">
    <property type="entry name" value="Leu-rich_rpt"/>
</dbReference>
<dbReference type="FunFam" id="1.10.10.10:FF:000322">
    <property type="entry name" value="Probable disease resistance protein At1g63360"/>
    <property type="match status" value="1"/>
</dbReference>
<evidence type="ECO:0000259" key="7">
    <source>
        <dbReference type="Pfam" id="PF00931"/>
    </source>
</evidence>
<feature type="domain" description="Disease resistance protein winged helix" evidence="9">
    <location>
        <begin position="433"/>
        <end position="504"/>
    </location>
</feature>
<dbReference type="CDD" id="cd14798">
    <property type="entry name" value="RX-CC_like"/>
    <property type="match status" value="1"/>
</dbReference>
<dbReference type="InterPro" id="IPR002182">
    <property type="entry name" value="NB-ARC"/>
</dbReference>
<proteinExistence type="inferred from homology"/>
<evidence type="ECO:0000259" key="8">
    <source>
        <dbReference type="Pfam" id="PF18052"/>
    </source>
</evidence>
<dbReference type="InterPro" id="IPR027417">
    <property type="entry name" value="P-loop_NTPase"/>
</dbReference>
<dbReference type="SUPFAM" id="SSF52540">
    <property type="entry name" value="P-loop containing nucleoside triphosphate hydrolases"/>
    <property type="match status" value="1"/>
</dbReference>
<dbReference type="AlphaFoldDB" id="A0AA88UH18"/>
<dbReference type="Pfam" id="PF23559">
    <property type="entry name" value="WHD_DRP"/>
    <property type="match status" value="1"/>
</dbReference>
<dbReference type="Gene3D" id="1.10.10.10">
    <property type="entry name" value="Winged helix-like DNA-binding domain superfamily/Winged helix DNA-binding domain"/>
    <property type="match status" value="1"/>
</dbReference>
<dbReference type="Gene3D" id="3.80.10.10">
    <property type="entry name" value="Ribonuclease Inhibitor"/>
    <property type="match status" value="1"/>
</dbReference>
<accession>A0AA88UH18</accession>
<dbReference type="PANTHER" id="PTHR36766">
    <property type="entry name" value="PLANT BROAD-SPECTRUM MILDEW RESISTANCE PROTEIN RPW8"/>
    <property type="match status" value="1"/>
</dbReference>